<feature type="compositionally biased region" description="Low complexity" evidence="1">
    <location>
        <begin position="147"/>
        <end position="161"/>
    </location>
</feature>
<evidence type="ECO:0000256" key="1">
    <source>
        <dbReference type="SAM" id="MobiDB-lite"/>
    </source>
</evidence>
<dbReference type="EMBL" id="LNIX01000065">
    <property type="protein sequence ID" value="OXA37068.1"/>
    <property type="molecule type" value="Genomic_DNA"/>
</dbReference>
<reference evidence="2 3" key="1">
    <citation type="submission" date="2015-12" db="EMBL/GenBank/DDBJ databases">
        <title>The genome of Folsomia candida.</title>
        <authorList>
            <person name="Faddeeva A."/>
            <person name="Derks M.F."/>
            <person name="Anvar Y."/>
            <person name="Smit S."/>
            <person name="Van Straalen N."/>
            <person name="Roelofs D."/>
        </authorList>
    </citation>
    <scope>NUCLEOTIDE SEQUENCE [LARGE SCALE GENOMIC DNA]</scope>
    <source>
        <strain evidence="2 3">VU population</strain>
        <tissue evidence="2">Whole body</tissue>
    </source>
</reference>
<organism evidence="2 3">
    <name type="scientific">Folsomia candida</name>
    <name type="common">Springtail</name>
    <dbReference type="NCBI Taxonomy" id="158441"/>
    <lineage>
        <taxon>Eukaryota</taxon>
        <taxon>Metazoa</taxon>
        <taxon>Ecdysozoa</taxon>
        <taxon>Arthropoda</taxon>
        <taxon>Hexapoda</taxon>
        <taxon>Collembola</taxon>
        <taxon>Entomobryomorpha</taxon>
        <taxon>Isotomoidea</taxon>
        <taxon>Isotomidae</taxon>
        <taxon>Proisotominae</taxon>
        <taxon>Folsomia</taxon>
    </lineage>
</organism>
<evidence type="ECO:0000313" key="2">
    <source>
        <dbReference type="EMBL" id="OXA37068.1"/>
    </source>
</evidence>
<name>A0A226CX24_FOLCA</name>
<sequence length="1019" mass="115448">MGRFEYYNYILALIKVLQLIPTVKTKQVIQYTGKTLIYLGHIARLNPLPGYVLEEIISLLQSAQTPTASRILIVQILTPDDGFHELRSDLTDLITHLNTNSTEGLHNWDKFKIKTDKKVSRLKHDFGPTPRPKLFHGTDSIKIKQQTTSSSRSSHSSKTTVTNLTLQNQLNLGRNQTDREKFSFNTPGKESITNWYQTPEGKCLRILHSAQNKNSTAIPDLEKVIKYLNPKHIHYFSFRSREYVHGLVLKIFSEVEKTQRIGKDHASKICNLLECVCHKEKQCNLANVTHSTAILHCLKTIFFKNPDTFTPIQGDILRKIFSCTHSKNEKGLKDIVLEIFSQQEDAQLPKVEFNNLVHSLQNIDSQDFYNVINSSLDLIECESKKSKSVQTLFHGETVSQLIATLKMANDSSQRQHHFLLKLINILDNVFSFYSLQFEKEANTIPTQPRITISDGGILTLCKILAQKQQTPVAVGLVKLFIRISRNVVPKFSLTTIKYLVAACNSQDVSSNELLPLLVTLLREQSAGRKVARFSDLAPHLNSYLEVEVHADLSFSVIDNISSNDNTLCISSIVAEMMNESAQEITLSDAHIKQIFMALNNEYSGNDQTKIRCAEILFAFTTKTGNIPVFNFEFVDEITNLISNAYIYDVEIYLTRALLNILLSVTTSGEQDNYQKILNDSFLNWIVDLYKMSEFDLNGIDYGFEINAKILHIFTTLSNQAGFVLSSKVAHLLTILLQDENITDSFDPCVTIIHNYVTNNPHMERSMPENLIQTLSTYFDMDQTRSKLYDIFYTLGKRGGYIPPKIITSFAHNLNQTTDMNEHADFVDLLLSLDYTQNLNTYQFYSLRVGLICSAEIFNVQHLLDCVQNGVRLSNVAMKMLINSLRTHIATPPPFFYFLEESGCGLPASKGVELVNFTWPPLYVYGTVNPPSNDTWTSQGISTHFGMRIQKRGVVPSLPTPILIFLNIVHNASPTTTTTTTLTQIHTTHGSEDNFPHRKEITSHHCLATLWAQSRAFESS</sequence>
<dbReference type="AlphaFoldDB" id="A0A226CX24"/>
<gene>
    <name evidence="2" type="ORF">Fcan01_28172</name>
</gene>
<feature type="region of interest" description="Disordered" evidence="1">
    <location>
        <begin position="122"/>
        <end position="161"/>
    </location>
</feature>
<dbReference type="SUPFAM" id="SSF48371">
    <property type="entry name" value="ARM repeat"/>
    <property type="match status" value="1"/>
</dbReference>
<keyword evidence="3" id="KW-1185">Reference proteome</keyword>
<proteinExistence type="predicted"/>
<dbReference type="Proteomes" id="UP000198287">
    <property type="component" value="Unassembled WGS sequence"/>
</dbReference>
<evidence type="ECO:0000313" key="3">
    <source>
        <dbReference type="Proteomes" id="UP000198287"/>
    </source>
</evidence>
<dbReference type="InterPro" id="IPR016024">
    <property type="entry name" value="ARM-type_fold"/>
</dbReference>
<comment type="caution">
    <text evidence="2">The sequence shown here is derived from an EMBL/GenBank/DDBJ whole genome shotgun (WGS) entry which is preliminary data.</text>
</comment>
<protein>
    <submittedName>
        <fullName evidence="2">Uncharacterized protein</fullName>
    </submittedName>
</protein>
<accession>A0A226CX24</accession>